<name>A0A0A9GJA8_ARUDO</name>
<dbReference type="AlphaFoldDB" id="A0A0A9GJA8"/>
<evidence type="ECO:0000256" key="1">
    <source>
        <dbReference type="SAM" id="MobiDB-lite"/>
    </source>
</evidence>
<protein>
    <submittedName>
        <fullName evidence="2">Uncharacterized protein</fullName>
    </submittedName>
</protein>
<accession>A0A0A9GJA8</accession>
<proteinExistence type="predicted"/>
<sequence length="130" mass="13165">MRDHRDEWAQLVPFREQLGKVLLLVGDGGGGRAEAGDAGGVRGGGGRGRVGHVPPRRHGCCSCSCSSSSPSARSRPREADASAGGGVVAARAPTDRGLADGGGGGGERGGEWRAKARGRRGFYGCPRVAA</sequence>
<feature type="region of interest" description="Disordered" evidence="1">
    <location>
        <begin position="64"/>
        <end position="113"/>
    </location>
</feature>
<reference evidence="2" key="1">
    <citation type="submission" date="2014-09" db="EMBL/GenBank/DDBJ databases">
        <authorList>
            <person name="Magalhaes I.L.F."/>
            <person name="Oliveira U."/>
            <person name="Santos F.R."/>
            <person name="Vidigal T.H.D.A."/>
            <person name="Brescovit A.D."/>
            <person name="Santos A.J."/>
        </authorList>
    </citation>
    <scope>NUCLEOTIDE SEQUENCE</scope>
    <source>
        <tissue evidence="2">Shoot tissue taken approximately 20 cm above the soil surface</tissue>
    </source>
</reference>
<organism evidence="2">
    <name type="scientific">Arundo donax</name>
    <name type="common">Giant reed</name>
    <name type="synonym">Donax arundinaceus</name>
    <dbReference type="NCBI Taxonomy" id="35708"/>
    <lineage>
        <taxon>Eukaryota</taxon>
        <taxon>Viridiplantae</taxon>
        <taxon>Streptophyta</taxon>
        <taxon>Embryophyta</taxon>
        <taxon>Tracheophyta</taxon>
        <taxon>Spermatophyta</taxon>
        <taxon>Magnoliopsida</taxon>
        <taxon>Liliopsida</taxon>
        <taxon>Poales</taxon>
        <taxon>Poaceae</taxon>
        <taxon>PACMAD clade</taxon>
        <taxon>Arundinoideae</taxon>
        <taxon>Arundineae</taxon>
        <taxon>Arundo</taxon>
    </lineage>
</organism>
<evidence type="ECO:0000313" key="2">
    <source>
        <dbReference type="EMBL" id="JAE23514.1"/>
    </source>
</evidence>
<reference evidence="2" key="2">
    <citation type="journal article" date="2015" name="Data Brief">
        <title>Shoot transcriptome of the giant reed, Arundo donax.</title>
        <authorList>
            <person name="Barrero R.A."/>
            <person name="Guerrero F.D."/>
            <person name="Moolhuijzen P."/>
            <person name="Goolsby J.A."/>
            <person name="Tidwell J."/>
            <person name="Bellgard S.E."/>
            <person name="Bellgard M.I."/>
        </authorList>
    </citation>
    <scope>NUCLEOTIDE SEQUENCE</scope>
    <source>
        <tissue evidence="2">Shoot tissue taken approximately 20 cm above the soil surface</tissue>
    </source>
</reference>
<dbReference type="EMBL" id="GBRH01174382">
    <property type="protein sequence ID" value="JAE23514.1"/>
    <property type="molecule type" value="Transcribed_RNA"/>
</dbReference>